<accession>A0A2Z6M2V7</accession>
<proteinExistence type="predicted"/>
<dbReference type="OrthoDB" id="1544576at2759"/>
<sequence>MYLVRYSTIRDDGMQWDGWGVSTSLARGWDSFTCIPASTTKSSGLHAPTTAVQPFLGFVESGFPFTHNGGPHQTRQAATGHNALFAQQIHFEVDLSARPIVGMWSLWLVSKYRRTWLAGEEINSQPSQGVGQRLPGALEINYPGISGESIFRDLEQPGGEPAPQPEAAQPGQVPEGPLGEVFEKINTRLLFAASKKRGWQPPIDEIITLINLKSQKKKVGTEAYKPTESEVDDREDPFYLLRLRDGPFAVVKANAEPLLAGLIDPGWGGTRTELLSGTFEEKLFPILIFLPILILKLILTKTYPPSITHLPHKYRMGGKPPPKGEHSQYEPKLERIKSRMDRGA</sequence>
<feature type="region of interest" description="Disordered" evidence="1">
    <location>
        <begin position="315"/>
        <end position="344"/>
    </location>
</feature>
<dbReference type="Proteomes" id="UP000242715">
    <property type="component" value="Unassembled WGS sequence"/>
</dbReference>
<feature type="compositionally biased region" description="Low complexity" evidence="1">
    <location>
        <begin position="156"/>
        <end position="175"/>
    </location>
</feature>
<dbReference type="AlphaFoldDB" id="A0A2Z6M2V7"/>
<gene>
    <name evidence="2" type="ORF">TSUD_199120</name>
</gene>
<keyword evidence="3" id="KW-1185">Reference proteome</keyword>
<evidence type="ECO:0000256" key="1">
    <source>
        <dbReference type="SAM" id="MobiDB-lite"/>
    </source>
</evidence>
<organism evidence="2 3">
    <name type="scientific">Trifolium subterraneum</name>
    <name type="common">Subterranean clover</name>
    <dbReference type="NCBI Taxonomy" id="3900"/>
    <lineage>
        <taxon>Eukaryota</taxon>
        <taxon>Viridiplantae</taxon>
        <taxon>Streptophyta</taxon>
        <taxon>Embryophyta</taxon>
        <taxon>Tracheophyta</taxon>
        <taxon>Spermatophyta</taxon>
        <taxon>Magnoliopsida</taxon>
        <taxon>eudicotyledons</taxon>
        <taxon>Gunneridae</taxon>
        <taxon>Pentapetalae</taxon>
        <taxon>rosids</taxon>
        <taxon>fabids</taxon>
        <taxon>Fabales</taxon>
        <taxon>Fabaceae</taxon>
        <taxon>Papilionoideae</taxon>
        <taxon>50 kb inversion clade</taxon>
        <taxon>NPAAA clade</taxon>
        <taxon>Hologalegina</taxon>
        <taxon>IRL clade</taxon>
        <taxon>Trifolieae</taxon>
        <taxon>Trifolium</taxon>
    </lineage>
</organism>
<protein>
    <submittedName>
        <fullName evidence="2">Uncharacterized protein</fullName>
    </submittedName>
</protein>
<dbReference type="EMBL" id="DF973196">
    <property type="protein sequence ID" value="GAU19230.1"/>
    <property type="molecule type" value="Genomic_DNA"/>
</dbReference>
<evidence type="ECO:0000313" key="3">
    <source>
        <dbReference type="Proteomes" id="UP000242715"/>
    </source>
</evidence>
<name>A0A2Z6M2V7_TRISU</name>
<feature type="compositionally biased region" description="Basic and acidic residues" evidence="1">
    <location>
        <begin position="322"/>
        <end position="344"/>
    </location>
</feature>
<feature type="region of interest" description="Disordered" evidence="1">
    <location>
        <begin position="150"/>
        <end position="177"/>
    </location>
</feature>
<evidence type="ECO:0000313" key="2">
    <source>
        <dbReference type="EMBL" id="GAU19230.1"/>
    </source>
</evidence>
<reference evidence="3" key="1">
    <citation type="journal article" date="2017" name="Front. Plant Sci.">
        <title>Climate Clever Clovers: New Paradigm to Reduce the Environmental Footprint of Ruminants by Breeding Low Methanogenic Forages Utilizing Haplotype Variation.</title>
        <authorList>
            <person name="Kaur P."/>
            <person name="Appels R."/>
            <person name="Bayer P.E."/>
            <person name="Keeble-Gagnere G."/>
            <person name="Wang J."/>
            <person name="Hirakawa H."/>
            <person name="Shirasawa K."/>
            <person name="Vercoe P."/>
            <person name="Stefanova K."/>
            <person name="Durmic Z."/>
            <person name="Nichols P."/>
            <person name="Revell C."/>
            <person name="Isobe S.N."/>
            <person name="Edwards D."/>
            <person name="Erskine W."/>
        </authorList>
    </citation>
    <scope>NUCLEOTIDE SEQUENCE [LARGE SCALE GENOMIC DNA]</scope>
    <source>
        <strain evidence="3">cv. Daliak</strain>
    </source>
</reference>